<comment type="caution">
    <text evidence="2">The sequence shown here is derived from an EMBL/GenBank/DDBJ whole genome shotgun (WGS) entry which is preliminary data.</text>
</comment>
<feature type="compositionally biased region" description="Low complexity" evidence="1">
    <location>
        <begin position="361"/>
        <end position="371"/>
    </location>
</feature>
<feature type="compositionally biased region" description="Low complexity" evidence="1">
    <location>
        <begin position="134"/>
        <end position="145"/>
    </location>
</feature>
<organism evidence="2 3">
    <name type="scientific">Achaetomium macrosporum</name>
    <dbReference type="NCBI Taxonomy" id="79813"/>
    <lineage>
        <taxon>Eukaryota</taxon>
        <taxon>Fungi</taxon>
        <taxon>Dikarya</taxon>
        <taxon>Ascomycota</taxon>
        <taxon>Pezizomycotina</taxon>
        <taxon>Sordariomycetes</taxon>
        <taxon>Sordariomycetidae</taxon>
        <taxon>Sordariales</taxon>
        <taxon>Chaetomiaceae</taxon>
        <taxon>Achaetomium</taxon>
    </lineage>
</organism>
<dbReference type="Proteomes" id="UP001303760">
    <property type="component" value="Unassembled WGS sequence"/>
</dbReference>
<feature type="compositionally biased region" description="Polar residues" evidence="1">
    <location>
        <begin position="94"/>
        <end position="121"/>
    </location>
</feature>
<feature type="compositionally biased region" description="Low complexity" evidence="1">
    <location>
        <begin position="542"/>
        <end position="553"/>
    </location>
</feature>
<accession>A0AAN7HAN3</accession>
<feature type="region of interest" description="Disordered" evidence="1">
    <location>
        <begin position="1"/>
        <end position="262"/>
    </location>
</feature>
<evidence type="ECO:0000256" key="1">
    <source>
        <dbReference type="SAM" id="MobiDB-lite"/>
    </source>
</evidence>
<feature type="compositionally biased region" description="Low complexity" evidence="1">
    <location>
        <begin position="462"/>
        <end position="474"/>
    </location>
</feature>
<feature type="compositionally biased region" description="Polar residues" evidence="1">
    <location>
        <begin position="431"/>
        <end position="441"/>
    </location>
</feature>
<dbReference type="AlphaFoldDB" id="A0AAN7HAN3"/>
<feature type="region of interest" description="Disordered" evidence="1">
    <location>
        <begin position="280"/>
        <end position="302"/>
    </location>
</feature>
<feature type="compositionally biased region" description="Pro residues" evidence="1">
    <location>
        <begin position="63"/>
        <end position="73"/>
    </location>
</feature>
<feature type="region of interest" description="Disordered" evidence="1">
    <location>
        <begin position="797"/>
        <end position="890"/>
    </location>
</feature>
<feature type="compositionally biased region" description="Low complexity" evidence="1">
    <location>
        <begin position="752"/>
        <end position="768"/>
    </location>
</feature>
<feature type="compositionally biased region" description="Basic and acidic residues" evidence="1">
    <location>
        <begin position="211"/>
        <end position="228"/>
    </location>
</feature>
<dbReference type="EMBL" id="MU860429">
    <property type="protein sequence ID" value="KAK4234019.1"/>
    <property type="molecule type" value="Genomic_DNA"/>
</dbReference>
<feature type="compositionally biased region" description="Basic and acidic residues" evidence="1">
    <location>
        <begin position="849"/>
        <end position="858"/>
    </location>
</feature>
<feature type="compositionally biased region" description="Polar residues" evidence="1">
    <location>
        <begin position="572"/>
        <end position="604"/>
    </location>
</feature>
<feature type="compositionally biased region" description="Low complexity" evidence="1">
    <location>
        <begin position="154"/>
        <end position="165"/>
    </location>
</feature>
<feature type="region of interest" description="Disordered" evidence="1">
    <location>
        <begin position="538"/>
        <end position="785"/>
    </location>
</feature>
<feature type="compositionally biased region" description="Polar residues" evidence="1">
    <location>
        <begin position="21"/>
        <end position="34"/>
    </location>
</feature>
<feature type="region of interest" description="Disordered" evidence="1">
    <location>
        <begin position="338"/>
        <end position="510"/>
    </location>
</feature>
<keyword evidence="3" id="KW-1185">Reference proteome</keyword>
<sequence>MDGSYGNVFPTGRAMPPSAPAPSNTNQYKVNVNRQKTKKWANFKPQNYDGDDWGDDYDEPAYEPEPPPPPKPIGPRHSPTARQFQPPGSGPLRTHTQQFPTAASVRPGQNQLASGPSSLPSMTPRRATEPIGTAPHAVAGHAHPAFSPDGRRGSAAPPSAHPLPSQLRQSGASPRPSEDSKPWMKTGSPSPVSARSPASPNKALPLIRPADVYRRMEEERQKERRSSESGRPGAGDVSVPETQRHGESQALQPADGFAPIAERKSEYGIEGILASYRTEQPGVQSATAQEQEKSAESQKFVQSVSHEALRRFSKSPQLPDLSRMSGFGEDLFSSSFFPSSGLRSPVSASFPTSGQVERVSTEPAEPTVPATAGPPGPSADTATHQSVASITERVSGSEDRTSRPVSSVNLNSDALSSLPDAPNRDQPIGQPLQQGKPSASQPVFDATEQHASAAVSPREPASHTADPPATTATRPPMPGGWVTETLSTPGELPGNATEPKGVPSETDAAAAERVAASLNVTKIPQTEPQEAALLKGTDTAKASPVPSHPASPHILPPLRTSSPALSTKFGMGSQQATPEVQLRNVSPSPGIQTIESSSPMPTSADTEHSEVTPTAPLNPRRATPDVRAISQSPVPPAPFEAAPALEVSTDSPVKDSDVLSEEILKSLSPGQPVAGVTNIAEGSTTTSHAPVADPTRESSYLGDVYGDYWATTEDKADPGVLAAGRADEPEKTAQNHSPLSPDPPTDIQAVVGSPRGSTSSSIPSIITPAKGPEIQAETATENGGLRRRFSWEAALEGSVPVSLSSPGAALSTEQKALGSGAETVGAPAAKLTAPETEPSRAVQSSEGMKSADDLRAESAPEVLGPTPSADRRRGSPSPLSAPSDEQNDSKRLSLAEEKIVLQPVLPSPPLEQHPVFAATQESRRAEPPIPPSPQNILGFRNIMEMSLASERIRHYNETRWQFSTVDTGLDDWLKAMLSRHPEHANAVLSYSSAAAPQIQQGSQGAAQAAGQGGRAPAYLHMPHLQHGLGGLGHSSNQMGTKSKELLMAAGKAGKGFGKGLLSKGRNKFRGTGDKVFSSS</sequence>
<gene>
    <name evidence="2" type="ORF">C8A03DRAFT_38230</name>
</gene>
<name>A0AAN7HAN3_9PEZI</name>
<feature type="compositionally biased region" description="Acidic residues" evidence="1">
    <location>
        <begin position="49"/>
        <end position="62"/>
    </location>
</feature>
<protein>
    <submittedName>
        <fullName evidence="2">Uncharacterized protein</fullName>
    </submittedName>
</protein>
<evidence type="ECO:0000313" key="3">
    <source>
        <dbReference type="Proteomes" id="UP001303760"/>
    </source>
</evidence>
<feature type="compositionally biased region" description="Polar residues" evidence="1">
    <location>
        <begin position="280"/>
        <end position="289"/>
    </location>
</feature>
<reference evidence="2" key="1">
    <citation type="journal article" date="2023" name="Mol. Phylogenet. Evol.">
        <title>Genome-scale phylogeny and comparative genomics of the fungal order Sordariales.</title>
        <authorList>
            <person name="Hensen N."/>
            <person name="Bonometti L."/>
            <person name="Westerberg I."/>
            <person name="Brannstrom I.O."/>
            <person name="Guillou S."/>
            <person name="Cros-Aarteil S."/>
            <person name="Calhoun S."/>
            <person name="Haridas S."/>
            <person name="Kuo A."/>
            <person name="Mondo S."/>
            <person name="Pangilinan J."/>
            <person name="Riley R."/>
            <person name="LaButti K."/>
            <person name="Andreopoulos B."/>
            <person name="Lipzen A."/>
            <person name="Chen C."/>
            <person name="Yan M."/>
            <person name="Daum C."/>
            <person name="Ng V."/>
            <person name="Clum A."/>
            <person name="Steindorff A."/>
            <person name="Ohm R.A."/>
            <person name="Martin F."/>
            <person name="Silar P."/>
            <person name="Natvig D.O."/>
            <person name="Lalanne C."/>
            <person name="Gautier V."/>
            <person name="Ament-Velasquez S.L."/>
            <person name="Kruys A."/>
            <person name="Hutchinson M.I."/>
            <person name="Powell A.J."/>
            <person name="Barry K."/>
            <person name="Miller A.N."/>
            <person name="Grigoriev I.V."/>
            <person name="Debuchy R."/>
            <person name="Gladieux P."/>
            <person name="Hiltunen Thoren M."/>
            <person name="Johannesson H."/>
        </authorList>
    </citation>
    <scope>NUCLEOTIDE SEQUENCE</scope>
    <source>
        <strain evidence="2">CBS 532.94</strain>
    </source>
</reference>
<feature type="compositionally biased region" description="Polar residues" evidence="1">
    <location>
        <begin position="384"/>
        <end position="394"/>
    </location>
</feature>
<feature type="compositionally biased region" description="Low complexity" evidence="1">
    <location>
        <begin position="188"/>
        <end position="200"/>
    </location>
</feature>
<evidence type="ECO:0000313" key="2">
    <source>
        <dbReference type="EMBL" id="KAK4234019.1"/>
    </source>
</evidence>
<feature type="compositionally biased region" description="Polar residues" evidence="1">
    <location>
        <begin position="403"/>
        <end position="415"/>
    </location>
</feature>
<reference evidence="2" key="2">
    <citation type="submission" date="2023-05" db="EMBL/GenBank/DDBJ databases">
        <authorList>
            <consortium name="Lawrence Berkeley National Laboratory"/>
            <person name="Steindorff A."/>
            <person name="Hensen N."/>
            <person name="Bonometti L."/>
            <person name="Westerberg I."/>
            <person name="Brannstrom I.O."/>
            <person name="Guillou S."/>
            <person name="Cros-Aarteil S."/>
            <person name="Calhoun S."/>
            <person name="Haridas S."/>
            <person name="Kuo A."/>
            <person name="Mondo S."/>
            <person name="Pangilinan J."/>
            <person name="Riley R."/>
            <person name="Labutti K."/>
            <person name="Andreopoulos B."/>
            <person name="Lipzen A."/>
            <person name="Chen C."/>
            <person name="Yanf M."/>
            <person name="Daum C."/>
            <person name="Ng V."/>
            <person name="Clum A."/>
            <person name="Ohm R."/>
            <person name="Martin F."/>
            <person name="Silar P."/>
            <person name="Natvig D."/>
            <person name="Lalanne C."/>
            <person name="Gautier V."/>
            <person name="Ament-Velasquez S.L."/>
            <person name="Kruys A."/>
            <person name="Hutchinson M.I."/>
            <person name="Powell A.J."/>
            <person name="Barry K."/>
            <person name="Miller A.N."/>
            <person name="Grigoriev I.V."/>
            <person name="Debuchy R."/>
            <person name="Gladieux P."/>
            <person name="Thoren M.H."/>
            <person name="Johannesson H."/>
        </authorList>
    </citation>
    <scope>NUCLEOTIDE SEQUENCE</scope>
    <source>
        <strain evidence="2">CBS 532.94</strain>
    </source>
</reference>
<proteinExistence type="predicted"/>
<feature type="compositionally biased region" description="Polar residues" evidence="1">
    <location>
        <begin position="346"/>
        <end position="355"/>
    </location>
</feature>